<dbReference type="GO" id="GO:0044780">
    <property type="term" value="P:bacterial-type flagellum assembly"/>
    <property type="evidence" value="ECO:0007669"/>
    <property type="project" value="InterPro"/>
</dbReference>
<dbReference type="Pfam" id="PF02561">
    <property type="entry name" value="FliS"/>
    <property type="match status" value="1"/>
</dbReference>
<dbReference type="AlphaFoldDB" id="A0A5C6EHJ2"/>
<dbReference type="Proteomes" id="UP000317977">
    <property type="component" value="Unassembled WGS sequence"/>
</dbReference>
<keyword evidence="7" id="KW-1185">Reference proteome</keyword>
<organism evidence="6 7">
    <name type="scientific">Rubripirellula reticaptiva</name>
    <dbReference type="NCBI Taxonomy" id="2528013"/>
    <lineage>
        <taxon>Bacteria</taxon>
        <taxon>Pseudomonadati</taxon>
        <taxon>Planctomycetota</taxon>
        <taxon>Planctomycetia</taxon>
        <taxon>Pirellulales</taxon>
        <taxon>Pirellulaceae</taxon>
        <taxon>Rubripirellula</taxon>
    </lineage>
</organism>
<name>A0A5C6EHJ2_9BACT</name>
<protein>
    <submittedName>
        <fullName evidence="6">Flagellar protein FliS</fullName>
    </submittedName>
</protein>
<keyword evidence="5" id="KW-0143">Chaperone</keyword>
<dbReference type="Gene3D" id="1.20.120.340">
    <property type="entry name" value="Flagellar protein FliS"/>
    <property type="match status" value="1"/>
</dbReference>
<comment type="caution">
    <text evidence="6">The sequence shown here is derived from an EMBL/GenBank/DDBJ whole genome shotgun (WGS) entry which is preliminary data.</text>
</comment>
<dbReference type="SUPFAM" id="SSF101116">
    <property type="entry name" value="Flagellar export chaperone FliS"/>
    <property type="match status" value="1"/>
</dbReference>
<accession>A0A5C6EHJ2</accession>
<reference evidence="6 7" key="1">
    <citation type="submission" date="2019-02" db="EMBL/GenBank/DDBJ databases">
        <title>Deep-cultivation of Planctomycetes and their phenomic and genomic characterization uncovers novel biology.</title>
        <authorList>
            <person name="Wiegand S."/>
            <person name="Jogler M."/>
            <person name="Boedeker C."/>
            <person name="Pinto D."/>
            <person name="Vollmers J."/>
            <person name="Rivas-Marin E."/>
            <person name="Kohn T."/>
            <person name="Peeters S.H."/>
            <person name="Heuer A."/>
            <person name="Rast P."/>
            <person name="Oberbeckmann S."/>
            <person name="Bunk B."/>
            <person name="Jeske O."/>
            <person name="Meyerdierks A."/>
            <person name="Storesund J.E."/>
            <person name="Kallscheuer N."/>
            <person name="Luecker S."/>
            <person name="Lage O.M."/>
            <person name="Pohl T."/>
            <person name="Merkel B.J."/>
            <person name="Hornburger P."/>
            <person name="Mueller R.-W."/>
            <person name="Bruemmer F."/>
            <person name="Labrenz M."/>
            <person name="Spormann A.M."/>
            <person name="Op Den Camp H."/>
            <person name="Overmann J."/>
            <person name="Amann R."/>
            <person name="Jetten M.S.M."/>
            <person name="Mascher T."/>
            <person name="Medema M.H."/>
            <person name="Devos D.P."/>
            <person name="Kaster A.-K."/>
            <person name="Ovreas L."/>
            <person name="Rohde M."/>
            <person name="Galperin M.Y."/>
            <person name="Jogler C."/>
        </authorList>
    </citation>
    <scope>NUCLEOTIDE SEQUENCE [LARGE SCALE GENOMIC DNA]</scope>
    <source>
        <strain evidence="6 7">Poly59</strain>
    </source>
</reference>
<keyword evidence="6" id="KW-0966">Cell projection</keyword>
<keyword evidence="4" id="KW-1005">Bacterial flagellum biogenesis</keyword>
<dbReference type="InterPro" id="IPR036584">
    <property type="entry name" value="FliS_sf"/>
</dbReference>
<evidence type="ECO:0000256" key="4">
    <source>
        <dbReference type="ARBA" id="ARBA00022795"/>
    </source>
</evidence>
<comment type="subcellular location">
    <subcellularLocation>
        <location evidence="1">Cytoplasm</location>
        <location evidence="1">Cytosol</location>
    </subcellularLocation>
</comment>
<dbReference type="GO" id="GO:0005829">
    <property type="term" value="C:cytosol"/>
    <property type="evidence" value="ECO:0007669"/>
    <property type="project" value="UniProtKB-SubCell"/>
</dbReference>
<comment type="similarity">
    <text evidence="2">Belongs to the FliS family.</text>
</comment>
<dbReference type="OrthoDB" id="266666at2"/>
<proteinExistence type="inferred from homology"/>
<keyword evidence="3" id="KW-0963">Cytoplasm</keyword>
<dbReference type="RefSeq" id="WP_146537486.1">
    <property type="nucleotide sequence ID" value="NZ_SJPX01000006.1"/>
</dbReference>
<keyword evidence="6" id="KW-0282">Flagellum</keyword>
<evidence type="ECO:0000313" key="7">
    <source>
        <dbReference type="Proteomes" id="UP000317977"/>
    </source>
</evidence>
<keyword evidence="6" id="KW-0969">Cilium</keyword>
<evidence type="ECO:0000313" key="6">
    <source>
        <dbReference type="EMBL" id="TWU47096.1"/>
    </source>
</evidence>
<dbReference type="PANTHER" id="PTHR34773:SF1">
    <property type="entry name" value="FLAGELLAR SECRETION CHAPERONE FLIS"/>
    <property type="match status" value="1"/>
</dbReference>
<sequence>MSTNPENFRPRLGSGSQQYLESAIRMATPARLRLMVTERAVEVAATLARVWKNGEQPGPNEHSLSLLELIGELLSGISGSEAPDENQLCNQISDLYVFLAKHLVSAEDRSDFGAVEEIRLVLELEAETWRAVCAQELMSKQAASASGVSARMGASAEPSMGGLNFSA</sequence>
<gene>
    <name evidence="6" type="ORF">Poly59_60700</name>
</gene>
<dbReference type="EMBL" id="SJPX01000006">
    <property type="protein sequence ID" value="TWU47096.1"/>
    <property type="molecule type" value="Genomic_DNA"/>
</dbReference>
<evidence type="ECO:0000256" key="1">
    <source>
        <dbReference type="ARBA" id="ARBA00004514"/>
    </source>
</evidence>
<evidence type="ECO:0000256" key="3">
    <source>
        <dbReference type="ARBA" id="ARBA00022490"/>
    </source>
</evidence>
<evidence type="ECO:0000256" key="5">
    <source>
        <dbReference type="ARBA" id="ARBA00023186"/>
    </source>
</evidence>
<dbReference type="InterPro" id="IPR003713">
    <property type="entry name" value="FliS"/>
</dbReference>
<dbReference type="GO" id="GO:0071973">
    <property type="term" value="P:bacterial-type flagellum-dependent cell motility"/>
    <property type="evidence" value="ECO:0007669"/>
    <property type="project" value="TreeGrafter"/>
</dbReference>
<evidence type="ECO:0000256" key="2">
    <source>
        <dbReference type="ARBA" id="ARBA00008787"/>
    </source>
</evidence>
<dbReference type="PANTHER" id="PTHR34773">
    <property type="entry name" value="FLAGELLAR SECRETION CHAPERONE FLIS"/>
    <property type="match status" value="1"/>
</dbReference>